<comment type="caution">
    <text evidence="1">The sequence shown here is derived from an EMBL/GenBank/DDBJ whole genome shotgun (WGS) entry which is preliminary data.</text>
</comment>
<sequence>MRCVYLCISSVYDHSLVHERSVYFVYMNNARIRCGKYYRCELREAYS</sequence>
<reference evidence="2" key="1">
    <citation type="journal article" date="2015" name="PLoS Genet.">
        <title>Genome Sequence and Transcriptome Analyses of Chrysochromulina tobin: Metabolic Tools for Enhanced Algal Fitness in the Prominent Order Prymnesiales (Haptophyceae).</title>
        <authorList>
            <person name="Hovde B.T."/>
            <person name="Deodato C.R."/>
            <person name="Hunsperger H.M."/>
            <person name="Ryken S.A."/>
            <person name="Yost W."/>
            <person name="Jha R.K."/>
            <person name="Patterson J."/>
            <person name="Monnat R.J. Jr."/>
            <person name="Barlow S.B."/>
            <person name="Starkenburg S.R."/>
            <person name="Cattolico R.A."/>
        </authorList>
    </citation>
    <scope>NUCLEOTIDE SEQUENCE</scope>
    <source>
        <strain evidence="2">CCMP291</strain>
    </source>
</reference>
<accession>A0A0M0JI82</accession>
<gene>
    <name evidence="1" type="ORF">Ctob_001386</name>
</gene>
<proteinExistence type="predicted"/>
<dbReference type="EMBL" id="JWZX01002871">
    <property type="protein sequence ID" value="KOO26289.1"/>
    <property type="molecule type" value="Genomic_DNA"/>
</dbReference>
<dbReference type="Proteomes" id="UP000037460">
    <property type="component" value="Unassembled WGS sequence"/>
</dbReference>
<feature type="non-terminal residue" evidence="1">
    <location>
        <position position="47"/>
    </location>
</feature>
<protein>
    <submittedName>
        <fullName evidence="1">Uncharacterized protein</fullName>
    </submittedName>
</protein>
<evidence type="ECO:0000313" key="2">
    <source>
        <dbReference type="Proteomes" id="UP000037460"/>
    </source>
</evidence>
<dbReference type="AlphaFoldDB" id="A0A0M0JI82"/>
<organism evidence="1 2">
    <name type="scientific">Chrysochromulina tobinii</name>
    <dbReference type="NCBI Taxonomy" id="1460289"/>
    <lineage>
        <taxon>Eukaryota</taxon>
        <taxon>Haptista</taxon>
        <taxon>Haptophyta</taxon>
        <taxon>Prymnesiophyceae</taxon>
        <taxon>Prymnesiales</taxon>
        <taxon>Chrysochromulinaceae</taxon>
        <taxon>Chrysochromulina</taxon>
    </lineage>
</organism>
<evidence type="ECO:0000313" key="1">
    <source>
        <dbReference type="EMBL" id="KOO26289.1"/>
    </source>
</evidence>
<name>A0A0M0JI82_9EUKA</name>
<keyword evidence="2" id="KW-1185">Reference proteome</keyword>